<feature type="signal peptide" evidence="13">
    <location>
        <begin position="1"/>
        <end position="19"/>
    </location>
</feature>
<keyword evidence="4 11" id="KW-0812">Transmembrane</keyword>
<evidence type="ECO:0000256" key="5">
    <source>
        <dbReference type="ARBA" id="ARBA00022729"/>
    </source>
</evidence>
<evidence type="ECO:0000256" key="12">
    <source>
        <dbReference type="SAM" id="Coils"/>
    </source>
</evidence>
<dbReference type="PANTHER" id="PTHR28012">
    <property type="entry name" value="NUCLEAR FUSION PROTEIN KAR5"/>
    <property type="match status" value="1"/>
</dbReference>
<keyword evidence="8 11" id="KW-0472">Membrane</keyword>
<evidence type="ECO:0000313" key="15">
    <source>
        <dbReference type="Proteomes" id="UP000799539"/>
    </source>
</evidence>
<keyword evidence="3 11" id="KW-0415">Karyogamy</keyword>
<feature type="chain" id="PRO_5025593313" description="Nuclear fusion protein KAR5" evidence="13">
    <location>
        <begin position="20"/>
        <end position="559"/>
    </location>
</feature>
<evidence type="ECO:0000256" key="4">
    <source>
        <dbReference type="ARBA" id="ARBA00022692"/>
    </source>
</evidence>
<dbReference type="PANTHER" id="PTHR28012:SF1">
    <property type="entry name" value="NUCLEAR FUSION PROTEIN KAR5"/>
    <property type="match status" value="1"/>
</dbReference>
<evidence type="ECO:0000256" key="13">
    <source>
        <dbReference type="SAM" id="SignalP"/>
    </source>
</evidence>
<feature type="coiled-coil region" evidence="12">
    <location>
        <begin position="273"/>
        <end position="300"/>
    </location>
</feature>
<dbReference type="Proteomes" id="UP000799539">
    <property type="component" value="Unassembled WGS sequence"/>
</dbReference>
<dbReference type="AlphaFoldDB" id="A0A6A6F7U9"/>
<comment type="subcellular location">
    <subcellularLocation>
        <location evidence="11">Endoplasmic reticulum membrane</location>
    </subcellularLocation>
    <subcellularLocation>
        <location evidence="11">Nucleus membrane</location>
    </subcellularLocation>
</comment>
<evidence type="ECO:0000256" key="8">
    <source>
        <dbReference type="ARBA" id="ARBA00023136"/>
    </source>
</evidence>
<gene>
    <name evidence="14" type="ORF">CERZMDRAFT_87412</name>
</gene>
<evidence type="ECO:0000313" key="14">
    <source>
        <dbReference type="EMBL" id="KAF2208821.1"/>
    </source>
</evidence>
<keyword evidence="6 11" id="KW-0256">Endoplasmic reticulum</keyword>
<dbReference type="InterPro" id="IPR007292">
    <property type="entry name" value="Nuclear_fusion_Kar5"/>
</dbReference>
<keyword evidence="7 11" id="KW-1133">Transmembrane helix</keyword>
<accession>A0A6A6F7U9</accession>
<evidence type="ECO:0000256" key="9">
    <source>
        <dbReference type="ARBA" id="ARBA00023180"/>
    </source>
</evidence>
<evidence type="ECO:0000256" key="11">
    <source>
        <dbReference type="RuleBase" id="RU368082"/>
    </source>
</evidence>
<dbReference type="EMBL" id="ML992691">
    <property type="protein sequence ID" value="KAF2208821.1"/>
    <property type="molecule type" value="Genomic_DNA"/>
</dbReference>
<feature type="transmembrane region" description="Helical" evidence="11">
    <location>
        <begin position="506"/>
        <end position="524"/>
    </location>
</feature>
<reference evidence="14" key="1">
    <citation type="journal article" date="2020" name="Stud. Mycol.">
        <title>101 Dothideomycetes genomes: a test case for predicting lifestyles and emergence of pathogens.</title>
        <authorList>
            <person name="Haridas S."/>
            <person name="Albert R."/>
            <person name="Binder M."/>
            <person name="Bloem J."/>
            <person name="Labutti K."/>
            <person name="Salamov A."/>
            <person name="Andreopoulos B."/>
            <person name="Baker S."/>
            <person name="Barry K."/>
            <person name="Bills G."/>
            <person name="Bluhm B."/>
            <person name="Cannon C."/>
            <person name="Castanera R."/>
            <person name="Culley D."/>
            <person name="Daum C."/>
            <person name="Ezra D."/>
            <person name="Gonzalez J."/>
            <person name="Henrissat B."/>
            <person name="Kuo A."/>
            <person name="Liang C."/>
            <person name="Lipzen A."/>
            <person name="Lutzoni F."/>
            <person name="Magnuson J."/>
            <person name="Mondo S."/>
            <person name="Nolan M."/>
            <person name="Ohm R."/>
            <person name="Pangilinan J."/>
            <person name="Park H.-J."/>
            <person name="Ramirez L."/>
            <person name="Alfaro M."/>
            <person name="Sun H."/>
            <person name="Tritt A."/>
            <person name="Yoshinaga Y."/>
            <person name="Zwiers L.-H."/>
            <person name="Turgeon B."/>
            <person name="Goodwin S."/>
            <person name="Spatafora J."/>
            <person name="Crous P."/>
            <person name="Grigoriev I."/>
        </authorList>
    </citation>
    <scope>NUCLEOTIDE SEQUENCE</scope>
    <source>
        <strain evidence="14">SCOH1-5</strain>
    </source>
</reference>
<evidence type="ECO:0000256" key="2">
    <source>
        <dbReference type="ARBA" id="ARBA00010473"/>
    </source>
</evidence>
<comment type="function">
    <text evidence="1 11">Required for nuclear membrane fusion during karyogamy.</text>
</comment>
<keyword evidence="9" id="KW-0325">Glycoprotein</keyword>
<dbReference type="GO" id="GO:0031965">
    <property type="term" value="C:nuclear membrane"/>
    <property type="evidence" value="ECO:0007669"/>
    <property type="project" value="UniProtKB-SubCell"/>
</dbReference>
<keyword evidence="12" id="KW-0175">Coiled coil</keyword>
<dbReference type="GO" id="GO:0048288">
    <property type="term" value="P:nuclear membrane fusion involved in karyogamy"/>
    <property type="evidence" value="ECO:0007669"/>
    <property type="project" value="UniProtKB-UniRule"/>
</dbReference>
<evidence type="ECO:0008006" key="16">
    <source>
        <dbReference type="Google" id="ProtNLM"/>
    </source>
</evidence>
<keyword evidence="5 11" id="KW-0732">Signal</keyword>
<evidence type="ECO:0000256" key="7">
    <source>
        <dbReference type="ARBA" id="ARBA00022989"/>
    </source>
</evidence>
<proteinExistence type="inferred from homology"/>
<comment type="similarity">
    <text evidence="2 11">Belongs to the KAR5 family.</text>
</comment>
<sequence>MALMTTLVLSALSAGTVNGKPPDIKSGCTCKVNRHPQSAGMSWGWGAAPVATHALADGVPDRNNTLSNAFAQVKATLDSIRNLPHCKQAAIKDLVRSCDSFDSAGPQTPRSTQGELDLYQQQFAIRMSHCELETARQPSPSVCEPIVIDGSTASAPQTTSCVEALYQTNNMWTTYESMKSRGVVLCYAMRAEQDKQEKLELLMFLIEKTSDIGSALETSQYDLERLSETLRDVERSTRTFYDEMNASTQDIQSEMRKSFDAIRKDTSGVAGLVQSLSSSMGQAKQKLENYANRVDGLFNQVQAVGAQMDGEWSKRLAGLQAQSEEVRNLYQHQLELILTSLSQSVYAITKDVDIAASITGDMLNKFSTLDDRLSISSRKAGDLLVQIDDVRDAQLQSFANLQELTNGTMDDLRSVREGSSELRIFADTAIQFTQTFSWLNLKSFMKWYLLIFTFAAVAWWRIGTSATVALLITTFVPALLIASITSSRVPSDMNDAQPSFFCNTPYGSILAAFMVGVSVSTIAFRLRGVRTYDPAAQLDPYTGLDDMDIEEQKQNRIRL</sequence>
<keyword evidence="10 11" id="KW-0539">Nucleus</keyword>
<organism evidence="14 15">
    <name type="scientific">Cercospora zeae-maydis SCOH1-5</name>
    <dbReference type="NCBI Taxonomy" id="717836"/>
    <lineage>
        <taxon>Eukaryota</taxon>
        <taxon>Fungi</taxon>
        <taxon>Dikarya</taxon>
        <taxon>Ascomycota</taxon>
        <taxon>Pezizomycotina</taxon>
        <taxon>Dothideomycetes</taxon>
        <taxon>Dothideomycetidae</taxon>
        <taxon>Mycosphaerellales</taxon>
        <taxon>Mycosphaerellaceae</taxon>
        <taxon>Cercospora</taxon>
    </lineage>
</organism>
<evidence type="ECO:0000256" key="3">
    <source>
        <dbReference type="ARBA" id="ARBA00022459"/>
    </source>
</evidence>
<dbReference type="GO" id="GO:0000742">
    <property type="term" value="P:karyogamy involved in conjugation with cellular fusion"/>
    <property type="evidence" value="ECO:0007669"/>
    <property type="project" value="UniProtKB-UniRule"/>
</dbReference>
<dbReference type="OrthoDB" id="5311848at2759"/>
<feature type="transmembrane region" description="Helical" evidence="11">
    <location>
        <begin position="467"/>
        <end position="486"/>
    </location>
</feature>
<dbReference type="GO" id="GO:0005789">
    <property type="term" value="C:endoplasmic reticulum membrane"/>
    <property type="evidence" value="ECO:0007669"/>
    <property type="project" value="UniProtKB-SubCell"/>
</dbReference>
<keyword evidence="15" id="KW-1185">Reference proteome</keyword>
<protein>
    <recommendedName>
        <fullName evidence="16">Nuclear fusion protein KAR5</fullName>
    </recommendedName>
</protein>
<evidence type="ECO:0000256" key="1">
    <source>
        <dbReference type="ARBA" id="ARBA00003389"/>
    </source>
</evidence>
<name>A0A6A6F7U9_9PEZI</name>
<feature type="transmembrane region" description="Helical" evidence="11">
    <location>
        <begin position="444"/>
        <end position="460"/>
    </location>
</feature>
<dbReference type="Pfam" id="PF04163">
    <property type="entry name" value="Tht1"/>
    <property type="match status" value="1"/>
</dbReference>
<evidence type="ECO:0000256" key="6">
    <source>
        <dbReference type="ARBA" id="ARBA00022824"/>
    </source>
</evidence>
<evidence type="ECO:0000256" key="10">
    <source>
        <dbReference type="ARBA" id="ARBA00023242"/>
    </source>
</evidence>